<evidence type="ECO:0000256" key="2">
    <source>
        <dbReference type="ARBA" id="ARBA00022640"/>
    </source>
</evidence>
<keyword evidence="7" id="KW-1185">Reference proteome</keyword>
<evidence type="ECO:0000256" key="1">
    <source>
        <dbReference type="ARBA" id="ARBA00004474"/>
    </source>
</evidence>
<reference evidence="6" key="2">
    <citation type="submission" date="2022-01" db="EMBL/GenBank/DDBJ databases">
        <authorList>
            <person name="Yamashiro T."/>
            <person name="Shiraishi A."/>
            <person name="Satake H."/>
            <person name="Nakayama K."/>
        </authorList>
    </citation>
    <scope>NUCLEOTIDE SEQUENCE</scope>
</reference>
<evidence type="ECO:0000256" key="3">
    <source>
        <dbReference type="ARBA" id="ARBA00022946"/>
    </source>
</evidence>
<evidence type="ECO:0000313" key="6">
    <source>
        <dbReference type="EMBL" id="GJU00029.1"/>
    </source>
</evidence>
<evidence type="ECO:0000256" key="4">
    <source>
        <dbReference type="SAM" id="MobiDB-lite"/>
    </source>
</evidence>
<dbReference type="InterPro" id="IPR039633">
    <property type="entry name" value="PAP"/>
</dbReference>
<feature type="domain" description="Plastid lipid-associated protein/fibrillin conserved" evidence="5">
    <location>
        <begin position="248"/>
        <end position="343"/>
    </location>
</feature>
<dbReference type="InterPro" id="IPR006843">
    <property type="entry name" value="PAP/fibrillin_dom"/>
</dbReference>
<protein>
    <submittedName>
        <fullName evidence="6">Probable plastid-lipid-associated protein 4, chloroplastic</fullName>
    </submittedName>
</protein>
<gene>
    <name evidence="6" type="ORF">Tco_1110367</name>
</gene>
<accession>A0ABQ5IL42</accession>
<keyword evidence="2" id="KW-0934">Plastid</keyword>
<dbReference type="EMBL" id="BQNB010020824">
    <property type="protein sequence ID" value="GJU00029.1"/>
    <property type="molecule type" value="Genomic_DNA"/>
</dbReference>
<comment type="caution">
    <text evidence="6">The sequence shown here is derived from an EMBL/GenBank/DDBJ whole genome shotgun (WGS) entry which is preliminary data.</text>
</comment>
<dbReference type="Proteomes" id="UP001151760">
    <property type="component" value="Unassembled WGS sequence"/>
</dbReference>
<evidence type="ECO:0000259" key="5">
    <source>
        <dbReference type="Pfam" id="PF04755"/>
    </source>
</evidence>
<name>A0ABQ5IL42_9ASTR</name>
<feature type="domain" description="Plastid lipid-associated protein/fibrillin conserved" evidence="5">
    <location>
        <begin position="73"/>
        <end position="184"/>
    </location>
</feature>
<feature type="compositionally biased region" description="Low complexity" evidence="4">
    <location>
        <begin position="1"/>
        <end position="14"/>
    </location>
</feature>
<dbReference type="PANTHER" id="PTHR31906">
    <property type="entry name" value="PLASTID-LIPID-ASSOCIATED PROTEIN 4, CHLOROPLASTIC-RELATED"/>
    <property type="match status" value="1"/>
</dbReference>
<reference evidence="6" key="1">
    <citation type="journal article" date="2022" name="Int. J. Mol. Sci.">
        <title>Draft Genome of Tanacetum Coccineum: Genomic Comparison of Closely Related Tanacetum-Family Plants.</title>
        <authorList>
            <person name="Yamashiro T."/>
            <person name="Shiraishi A."/>
            <person name="Nakayama K."/>
            <person name="Satake H."/>
        </authorList>
    </citation>
    <scope>NUCLEOTIDE SEQUENCE</scope>
</reference>
<proteinExistence type="predicted"/>
<keyword evidence="3" id="KW-0809">Transit peptide</keyword>
<evidence type="ECO:0000313" key="7">
    <source>
        <dbReference type="Proteomes" id="UP001151760"/>
    </source>
</evidence>
<comment type="subcellular location">
    <subcellularLocation>
        <location evidence="1">Plastid</location>
    </subcellularLocation>
</comment>
<feature type="region of interest" description="Disordered" evidence="4">
    <location>
        <begin position="1"/>
        <end position="23"/>
    </location>
</feature>
<organism evidence="6 7">
    <name type="scientific">Tanacetum coccineum</name>
    <dbReference type="NCBI Taxonomy" id="301880"/>
    <lineage>
        <taxon>Eukaryota</taxon>
        <taxon>Viridiplantae</taxon>
        <taxon>Streptophyta</taxon>
        <taxon>Embryophyta</taxon>
        <taxon>Tracheophyta</taxon>
        <taxon>Spermatophyta</taxon>
        <taxon>Magnoliopsida</taxon>
        <taxon>eudicotyledons</taxon>
        <taxon>Gunneridae</taxon>
        <taxon>Pentapetalae</taxon>
        <taxon>asterids</taxon>
        <taxon>campanulids</taxon>
        <taxon>Asterales</taxon>
        <taxon>Asteraceae</taxon>
        <taxon>Asteroideae</taxon>
        <taxon>Anthemideae</taxon>
        <taxon>Anthemidinae</taxon>
        <taxon>Tanacetum</taxon>
    </lineage>
</organism>
<dbReference type="Pfam" id="PF04755">
    <property type="entry name" value="PAP_fibrillin"/>
    <property type="match status" value="3"/>
</dbReference>
<feature type="domain" description="Plastid lipid-associated protein/fibrillin conserved" evidence="5">
    <location>
        <begin position="198"/>
        <end position="230"/>
    </location>
</feature>
<sequence length="347" mass="38841">MALSSPSTSITTTTNHHLPKLSHPHSAISTITFPAKPTTTNSHISLTPISKWRTNVSFFTSFLNKSTKDATSIKEELLDAISKLDRGADATTEDQQAIELIVRKLEAANPTKEPLKSPLLNGKWELIYTTSQSILQTKRPKFLRSRINYQAINADTLRAQNMESFPTFNQVTADLTPVNAKKVACNSIHFKILGLIPVKAPDTARGSLEITYLDEELRVSRGDKGNLFILRMKDPSYRVPTKDATFSKQELLDVIENLDCGAEATIDDQEAIEQIVQKLEAANPTKEPLKSPLMDGKWELIYTTPESVLQTKRPKFLRSRINYHAINADMLRAQNMESFPTFNLVSS</sequence>